<comment type="subcellular location">
    <subcellularLocation>
        <location evidence="1">Membrane</location>
    </subcellularLocation>
</comment>
<evidence type="ECO:0000256" key="2">
    <source>
        <dbReference type="ARBA" id="ARBA00022692"/>
    </source>
</evidence>
<organism evidence="6">
    <name type="scientific">Arion vulgaris</name>
    <dbReference type="NCBI Taxonomy" id="1028688"/>
    <lineage>
        <taxon>Eukaryota</taxon>
        <taxon>Metazoa</taxon>
        <taxon>Spiralia</taxon>
        <taxon>Lophotrochozoa</taxon>
        <taxon>Mollusca</taxon>
        <taxon>Gastropoda</taxon>
        <taxon>Heterobranchia</taxon>
        <taxon>Euthyneura</taxon>
        <taxon>Panpulmonata</taxon>
        <taxon>Eupulmonata</taxon>
        <taxon>Stylommatophora</taxon>
        <taxon>Helicina</taxon>
        <taxon>Arionoidea</taxon>
        <taxon>Arionidae</taxon>
        <taxon>Arion</taxon>
    </lineage>
</organism>
<gene>
    <name evidence="6" type="primary">ORF13963</name>
</gene>
<evidence type="ECO:0000256" key="4">
    <source>
        <dbReference type="ARBA" id="ARBA00023136"/>
    </source>
</evidence>
<name>A0A0B6Y846_9EUPU</name>
<evidence type="ECO:0000313" key="6">
    <source>
        <dbReference type="EMBL" id="CEK51640.1"/>
    </source>
</evidence>
<dbReference type="EMBL" id="HACG01004775">
    <property type="protein sequence ID" value="CEK51640.1"/>
    <property type="molecule type" value="Transcribed_RNA"/>
</dbReference>
<keyword evidence="3" id="KW-1133">Transmembrane helix</keyword>
<accession>A0A0B6Y846</accession>
<protein>
    <recommendedName>
        <fullName evidence="5">Receptor ligand binding region domain-containing protein</fullName>
    </recommendedName>
</protein>
<feature type="non-terminal residue" evidence="6">
    <location>
        <position position="98"/>
    </location>
</feature>
<evidence type="ECO:0000259" key="5">
    <source>
        <dbReference type="Pfam" id="PF01094"/>
    </source>
</evidence>
<dbReference type="SUPFAM" id="SSF53822">
    <property type="entry name" value="Periplasmic binding protein-like I"/>
    <property type="match status" value="1"/>
</dbReference>
<evidence type="ECO:0000256" key="3">
    <source>
        <dbReference type="ARBA" id="ARBA00022989"/>
    </source>
</evidence>
<keyword evidence="4" id="KW-0472">Membrane</keyword>
<reference evidence="6" key="1">
    <citation type="submission" date="2014-12" db="EMBL/GenBank/DDBJ databases">
        <title>Insight into the proteome of Arion vulgaris.</title>
        <authorList>
            <person name="Aradska J."/>
            <person name="Bulat T."/>
            <person name="Smidak R."/>
            <person name="Sarate P."/>
            <person name="Gangsoo J."/>
            <person name="Sialana F."/>
            <person name="Bilban M."/>
            <person name="Lubec G."/>
        </authorList>
    </citation>
    <scope>NUCLEOTIDE SEQUENCE</scope>
    <source>
        <tissue evidence="6">Skin</tissue>
    </source>
</reference>
<feature type="non-terminal residue" evidence="6">
    <location>
        <position position="1"/>
    </location>
</feature>
<dbReference type="AlphaFoldDB" id="A0A0B6Y846"/>
<dbReference type="InterPro" id="IPR001828">
    <property type="entry name" value="ANF_lig-bd_rcpt"/>
</dbReference>
<dbReference type="Gene3D" id="3.40.50.2300">
    <property type="match status" value="1"/>
</dbReference>
<proteinExistence type="predicted"/>
<feature type="domain" description="Receptor ligand binding region" evidence="5">
    <location>
        <begin position="26"/>
        <end position="95"/>
    </location>
</feature>
<sequence>ENLVGCSFKDVTCVYGSSILDSNEFAYSMTTSLYVDAVMVFAHAVTRLMADLCPGLTGREARTCIQGDDLLQYMTNLSFQGYSDYISFDENGDVKDHH</sequence>
<evidence type="ECO:0000256" key="1">
    <source>
        <dbReference type="ARBA" id="ARBA00004370"/>
    </source>
</evidence>
<dbReference type="GO" id="GO:0016020">
    <property type="term" value="C:membrane"/>
    <property type="evidence" value="ECO:0007669"/>
    <property type="project" value="UniProtKB-SubCell"/>
</dbReference>
<keyword evidence="2" id="KW-0812">Transmembrane</keyword>
<dbReference type="Pfam" id="PF01094">
    <property type="entry name" value="ANF_receptor"/>
    <property type="match status" value="1"/>
</dbReference>
<dbReference type="InterPro" id="IPR028082">
    <property type="entry name" value="Peripla_BP_I"/>
</dbReference>